<evidence type="ECO:0000256" key="1">
    <source>
        <dbReference type="ARBA" id="ARBA00006475"/>
    </source>
</evidence>
<dbReference type="AlphaFoldDB" id="A0A914C3A8"/>
<dbReference type="Pfam" id="PF17171">
    <property type="entry name" value="GST_C_6"/>
    <property type="match status" value="1"/>
</dbReference>
<evidence type="ECO:0000259" key="3">
    <source>
        <dbReference type="Pfam" id="PF17172"/>
    </source>
</evidence>
<dbReference type="InterPro" id="IPR050931">
    <property type="entry name" value="Mito_Protein_Transport_Metaxin"/>
</dbReference>
<dbReference type="SUPFAM" id="SSF52833">
    <property type="entry name" value="Thioredoxin-like"/>
    <property type="match status" value="1"/>
</dbReference>
<evidence type="ECO:0000313" key="5">
    <source>
        <dbReference type="WBParaSite" id="ACRNAN_Path_197.g701.t1"/>
    </source>
</evidence>
<dbReference type="InterPro" id="IPR040079">
    <property type="entry name" value="Glutathione_S-Trfase"/>
</dbReference>
<dbReference type="WBParaSite" id="ACRNAN_Path_197.g701.t1">
    <property type="protein sequence ID" value="ACRNAN_Path_197.g701.t1"/>
    <property type="gene ID" value="ACRNAN_Path_197.g701"/>
</dbReference>
<name>A0A914C3A8_9BILA</name>
<dbReference type="InterPro" id="IPR026928">
    <property type="entry name" value="FAX/IsoI-like"/>
</dbReference>
<dbReference type="SFLD" id="SFLDG01200">
    <property type="entry name" value="SUF1.1"/>
    <property type="match status" value="1"/>
</dbReference>
<feature type="domain" description="Metaxin glutathione S-transferase" evidence="2">
    <location>
        <begin position="209"/>
        <end position="271"/>
    </location>
</feature>
<protein>
    <submittedName>
        <fullName evidence="5">Glutathione S-transferase</fullName>
    </submittedName>
</protein>
<dbReference type="Gene3D" id="1.20.1050.10">
    <property type="match status" value="1"/>
</dbReference>
<accession>A0A914C3A8</accession>
<comment type="similarity">
    <text evidence="1">Belongs to the FAX family.</text>
</comment>
<dbReference type="Gene3D" id="3.40.30.10">
    <property type="entry name" value="Glutaredoxin"/>
    <property type="match status" value="1"/>
</dbReference>
<dbReference type="InterPro" id="IPR012336">
    <property type="entry name" value="Thioredoxin-like_fold"/>
</dbReference>
<feature type="domain" description="Thioredoxin-like fold" evidence="3">
    <location>
        <begin position="64"/>
        <end position="155"/>
    </location>
</feature>
<organism evidence="4 5">
    <name type="scientific">Acrobeloides nanus</name>
    <dbReference type="NCBI Taxonomy" id="290746"/>
    <lineage>
        <taxon>Eukaryota</taxon>
        <taxon>Metazoa</taxon>
        <taxon>Ecdysozoa</taxon>
        <taxon>Nematoda</taxon>
        <taxon>Chromadorea</taxon>
        <taxon>Rhabditida</taxon>
        <taxon>Tylenchina</taxon>
        <taxon>Cephalobomorpha</taxon>
        <taxon>Cephaloboidea</taxon>
        <taxon>Cephalobidae</taxon>
        <taxon>Acrobeloides</taxon>
    </lineage>
</organism>
<evidence type="ECO:0000259" key="2">
    <source>
        <dbReference type="Pfam" id="PF17171"/>
    </source>
</evidence>
<dbReference type="CDD" id="cd03080">
    <property type="entry name" value="GST_N_Metaxin_like"/>
    <property type="match status" value="1"/>
</dbReference>
<dbReference type="Pfam" id="PF17172">
    <property type="entry name" value="GST_N_4"/>
    <property type="match status" value="1"/>
</dbReference>
<reference evidence="5" key="1">
    <citation type="submission" date="2022-11" db="UniProtKB">
        <authorList>
            <consortium name="WormBaseParasite"/>
        </authorList>
    </citation>
    <scope>IDENTIFICATION</scope>
</reference>
<dbReference type="InterPro" id="IPR033468">
    <property type="entry name" value="Metaxin_GST"/>
</dbReference>
<dbReference type="PANTHER" id="PTHR12289:SF32">
    <property type="entry name" value="GST_C_6 DOMAIN-CONTAINING PROTEIN"/>
    <property type="match status" value="1"/>
</dbReference>
<evidence type="ECO:0000313" key="4">
    <source>
        <dbReference type="Proteomes" id="UP000887540"/>
    </source>
</evidence>
<dbReference type="GO" id="GO:0005737">
    <property type="term" value="C:cytoplasm"/>
    <property type="evidence" value="ECO:0007669"/>
    <property type="project" value="TreeGrafter"/>
</dbReference>
<dbReference type="InterPro" id="IPR036249">
    <property type="entry name" value="Thioredoxin-like_sf"/>
</dbReference>
<dbReference type="PANTHER" id="PTHR12289">
    <property type="entry name" value="METAXIN RELATED"/>
    <property type="match status" value="1"/>
</dbReference>
<dbReference type="SUPFAM" id="SSF47616">
    <property type="entry name" value="GST C-terminal domain-like"/>
    <property type="match status" value="1"/>
</dbReference>
<dbReference type="Proteomes" id="UP000887540">
    <property type="component" value="Unplaced"/>
</dbReference>
<keyword evidence="4" id="KW-1185">Reference proteome</keyword>
<dbReference type="InterPro" id="IPR036282">
    <property type="entry name" value="Glutathione-S-Trfase_C_sf"/>
</dbReference>
<dbReference type="CDD" id="cd03193">
    <property type="entry name" value="GST_C_Metaxin"/>
    <property type="match status" value="1"/>
</dbReference>
<dbReference type="SFLD" id="SFLDG01180">
    <property type="entry name" value="SUF1"/>
    <property type="match status" value="1"/>
</dbReference>
<proteinExistence type="inferred from homology"/>
<sequence>MHRTFINKSYSTILSATKLAGINAKTIRSASFSKPVELHKRNWKENVVYLYQFKRTPVIPNLSPFCLKVETFLRAYNIKYEAMPTWTIRSKEGKLPFIELNGKQIADSQFIFFYLMKNFKIDEGLSAEQAAIARSVDRMIEGSTHHALTYFRNVENAHNVLNPNISGLPLPSFVINLFLLKRFKTTVLNRLKSEGTARHPRDAIIEILRRDIQALDGILGDKKFFMGIVPTTPDFTAFGHLATAYYLPFQQPITSLVDEEFPRIQNFLERMRTHYWVAQKSGFFDILRPENF</sequence>
<dbReference type="SFLD" id="SFLDS00019">
    <property type="entry name" value="Glutathione_Transferase_(cytos"/>
    <property type="match status" value="1"/>
</dbReference>